<dbReference type="InterPro" id="IPR038729">
    <property type="entry name" value="Rad50/SbcC_AAA"/>
</dbReference>
<organism evidence="6 7">
    <name type="scientific">Planococcus versutus</name>
    <dbReference type="NCBI Taxonomy" id="1302659"/>
    <lineage>
        <taxon>Bacteria</taxon>
        <taxon>Bacillati</taxon>
        <taxon>Bacillota</taxon>
        <taxon>Bacilli</taxon>
        <taxon>Bacillales</taxon>
        <taxon>Caryophanaceae</taxon>
        <taxon>Planococcus</taxon>
    </lineage>
</organism>
<dbReference type="InterPro" id="IPR027417">
    <property type="entry name" value="P-loop_NTPase"/>
</dbReference>
<keyword evidence="7" id="KW-1185">Reference proteome</keyword>
<comment type="subunit">
    <text evidence="2">Heterodimer of SbcC and SbcD.</text>
</comment>
<dbReference type="SUPFAM" id="SSF52540">
    <property type="entry name" value="P-loop containing nucleoside triphosphate hydrolases"/>
    <property type="match status" value="1"/>
</dbReference>
<dbReference type="AlphaFoldDB" id="A0A1B1RZC6"/>
<feature type="coiled-coil region" evidence="4">
    <location>
        <begin position="514"/>
        <end position="541"/>
    </location>
</feature>
<dbReference type="GO" id="GO:0006302">
    <property type="term" value="P:double-strand break repair"/>
    <property type="evidence" value="ECO:0007669"/>
    <property type="project" value="InterPro"/>
</dbReference>
<protein>
    <recommendedName>
        <fullName evidence="3">Nuclease SbcCD subunit C</fullName>
    </recommendedName>
</protein>
<gene>
    <name evidence="6" type="ORF">I858_004630</name>
</gene>
<feature type="domain" description="Rad50/SbcC-type AAA" evidence="5">
    <location>
        <begin position="5"/>
        <end position="235"/>
    </location>
</feature>
<reference evidence="6" key="1">
    <citation type="submission" date="2016-10" db="EMBL/GenBank/DDBJ databases">
        <authorList>
            <person name="See-Too W.S."/>
        </authorList>
    </citation>
    <scope>NUCLEOTIDE SEQUENCE</scope>
    <source>
        <strain evidence="6">L10.15</strain>
    </source>
</reference>
<evidence type="ECO:0000259" key="5">
    <source>
        <dbReference type="Pfam" id="PF13476"/>
    </source>
</evidence>
<feature type="coiled-coil region" evidence="4">
    <location>
        <begin position="715"/>
        <end position="742"/>
    </location>
</feature>
<proteinExistence type="inferred from homology"/>
<evidence type="ECO:0000256" key="4">
    <source>
        <dbReference type="SAM" id="Coils"/>
    </source>
</evidence>
<dbReference type="EMBL" id="CP016540">
    <property type="protein sequence ID" value="ANU26318.1"/>
    <property type="molecule type" value="Genomic_DNA"/>
</dbReference>
<feature type="coiled-coil region" evidence="4">
    <location>
        <begin position="598"/>
        <end position="625"/>
    </location>
</feature>
<evidence type="ECO:0000313" key="6">
    <source>
        <dbReference type="EMBL" id="ANU26318.1"/>
    </source>
</evidence>
<keyword evidence="4" id="KW-0175">Coiled coil</keyword>
<comment type="similarity">
    <text evidence="1">Belongs to the SMC family. SbcC subfamily.</text>
</comment>
<dbReference type="RefSeq" id="WP_065524414.1">
    <property type="nucleotide sequence ID" value="NZ_CP016540.2"/>
</dbReference>
<evidence type="ECO:0000256" key="1">
    <source>
        <dbReference type="ARBA" id="ARBA00006930"/>
    </source>
</evidence>
<dbReference type="GO" id="GO:0016887">
    <property type="term" value="F:ATP hydrolysis activity"/>
    <property type="evidence" value="ECO:0007669"/>
    <property type="project" value="InterPro"/>
</dbReference>
<dbReference type="PANTHER" id="PTHR32114">
    <property type="entry name" value="ABC TRANSPORTER ABCH.3"/>
    <property type="match status" value="1"/>
</dbReference>
<evidence type="ECO:0000256" key="2">
    <source>
        <dbReference type="ARBA" id="ARBA00011322"/>
    </source>
</evidence>
<evidence type="ECO:0000313" key="7">
    <source>
        <dbReference type="Proteomes" id="UP000053354"/>
    </source>
</evidence>
<dbReference type="PANTHER" id="PTHR32114:SF2">
    <property type="entry name" value="ABC TRANSPORTER ABCH.3"/>
    <property type="match status" value="1"/>
</dbReference>
<dbReference type="KEGG" id="pll:I858_004630"/>
<name>A0A1B1RZC6_9BACL</name>
<dbReference type="OrthoDB" id="7029750at2"/>
<sequence>MKISRLIIESFRGFNEKKDFKLANSQLILLYGPNGHGKTSFFDAIEWGLTGKINRYDLASDERNRSKFVGNSFSIKVPYVQITLNTEELEVVIARRGVKDDSKSDYGTNYLEVELPGNHYLVGKEAQDYLFESIINKEWLKKINSENLNNIYNLTHYSSQEKMSHFLRGAKEGDRYNALSTILGTDQYNVYKKKFKDAQTLFKEDIEKLDKSVFEEEIKYTNISKEIIELENKIKLHNSDSNYTKEILAKFNTLTSKELKLELDIDETLKEIHSFNSKIFKERNNQNQIFQNAKLLNHDLPKYREALNKQVSNKEKLLIFRRFREINEKLVDFRWLNRNYKDYQEGLNSYNDKVDLKRELQEKVNAIDMSIKSNESFISRVSISIEDSIESHNFNALRNIITDGEIKTDIKSKSLDIITELEGSIYNIQIKEKNRDDLKIIKDSYKERLLELEKIDEKYGALLRHVLDYVQKVSEISRCPVCGNDNISSKHLEEYAKKSQEEVNRDIPVVLEKYNISKEQYIKVENELNTLKKTLNKKIDNIKYEVKKITESNRMQKQKFPGLYDDLKNLGNTIKYIEETNEKYSGLLKKYNLNNYTKEKIKIVLDQILKEKSEIQQEYRNIDEVNIGKFIKQIEVEIQGDRVFIENYEFRIREISGGEFKGDLEYISKFVTDMLNQCSFEKEKLDERTTLLGNLIEAIEDMKTQSLLKLKTKKFKEVEKVIYILKKEKEDIEEKVNGLEGAINSIPLAIENLNEKSITELFDLVQKVYSKLNSHPIFKKVNYKTEKRFGNFKLLLNVLSDSEIEVNPSYIYSAAQVNTIALSIFLSMAIKQEWCNLDLVAIDDPIQSMDSLNSLAFIDLLRNLTDQSEYNKQLIISTHDSSFFELMKKKFQSVDVALIQFNGYSENGPTFGNLNGEKESAAPELIEFNKGEKINNLKEIISSI</sequence>
<dbReference type="Pfam" id="PF13476">
    <property type="entry name" value="AAA_23"/>
    <property type="match status" value="1"/>
</dbReference>
<dbReference type="STRING" id="1302659.I858_004630"/>
<dbReference type="Proteomes" id="UP000053354">
    <property type="component" value="Chromosome"/>
</dbReference>
<evidence type="ECO:0000256" key="3">
    <source>
        <dbReference type="ARBA" id="ARBA00013368"/>
    </source>
</evidence>
<accession>A0A1B1RZC6</accession>
<dbReference type="Gene3D" id="3.40.50.300">
    <property type="entry name" value="P-loop containing nucleotide triphosphate hydrolases"/>
    <property type="match status" value="2"/>
</dbReference>